<organism evidence="3 4">
    <name type="scientific">Heterodera trifolii</name>
    <dbReference type="NCBI Taxonomy" id="157864"/>
    <lineage>
        <taxon>Eukaryota</taxon>
        <taxon>Metazoa</taxon>
        <taxon>Ecdysozoa</taxon>
        <taxon>Nematoda</taxon>
        <taxon>Chromadorea</taxon>
        <taxon>Rhabditida</taxon>
        <taxon>Tylenchina</taxon>
        <taxon>Tylenchomorpha</taxon>
        <taxon>Tylenchoidea</taxon>
        <taxon>Heteroderidae</taxon>
        <taxon>Heteroderinae</taxon>
        <taxon>Heterodera</taxon>
    </lineage>
</organism>
<feature type="domain" description="Fibronectin type-III" evidence="2">
    <location>
        <begin position="52"/>
        <end position="147"/>
    </location>
</feature>
<evidence type="ECO:0000313" key="3">
    <source>
        <dbReference type="EMBL" id="KAL3075848.1"/>
    </source>
</evidence>
<comment type="caution">
    <text evidence="3">The sequence shown here is derived from an EMBL/GenBank/DDBJ whole genome shotgun (WGS) entry which is preliminary data.</text>
</comment>
<evidence type="ECO:0000313" key="4">
    <source>
        <dbReference type="Proteomes" id="UP001620626"/>
    </source>
</evidence>
<evidence type="ECO:0000256" key="1">
    <source>
        <dbReference type="ARBA" id="ARBA00022737"/>
    </source>
</evidence>
<dbReference type="CDD" id="cd00063">
    <property type="entry name" value="FN3"/>
    <property type="match status" value="1"/>
</dbReference>
<dbReference type="Gene3D" id="2.60.40.10">
    <property type="entry name" value="Immunoglobulins"/>
    <property type="match status" value="1"/>
</dbReference>
<dbReference type="AlphaFoldDB" id="A0ABD2II24"/>
<accession>A0ABD2II24</accession>
<dbReference type="EMBL" id="JBICBT010001268">
    <property type="protein sequence ID" value="KAL3075848.1"/>
    <property type="molecule type" value="Genomic_DNA"/>
</dbReference>
<protein>
    <recommendedName>
        <fullName evidence="2">Fibronectin type-III domain-containing protein</fullName>
    </recommendedName>
</protein>
<dbReference type="SMART" id="SM00060">
    <property type="entry name" value="FN3"/>
    <property type="match status" value="1"/>
</dbReference>
<dbReference type="PROSITE" id="PS50853">
    <property type="entry name" value="FN3"/>
    <property type="match status" value="1"/>
</dbReference>
<dbReference type="Pfam" id="PF00041">
    <property type="entry name" value="fn3"/>
    <property type="match status" value="1"/>
</dbReference>
<keyword evidence="1" id="KW-0677">Repeat</keyword>
<dbReference type="Proteomes" id="UP001620626">
    <property type="component" value="Unassembled WGS sequence"/>
</dbReference>
<sequence length="164" mass="18705">MGRAFIPSQIDGGGARNVNTHPVYDCTYTDEFEAPRFELDDINGKEVHVRAGHANTRQYIPKSVRHFITLSWRPPKDDGGAELSGYSIEFKGLDERDWERVPDHVTLPNYTVRNLEKTTQYQFRVFAENMVGISEPLNGEPCNFDPVDYDFKCSKHHSNPSSTP</sequence>
<evidence type="ECO:0000259" key="2">
    <source>
        <dbReference type="PROSITE" id="PS50853"/>
    </source>
</evidence>
<proteinExistence type="predicted"/>
<dbReference type="InterPro" id="IPR003961">
    <property type="entry name" value="FN3_dom"/>
</dbReference>
<dbReference type="InterPro" id="IPR013783">
    <property type="entry name" value="Ig-like_fold"/>
</dbReference>
<dbReference type="PRINTS" id="PR00014">
    <property type="entry name" value="FNTYPEIII"/>
</dbReference>
<gene>
    <name evidence="3" type="ORF">niasHT_032051</name>
</gene>
<dbReference type="PANTHER" id="PTHR13817:SF166">
    <property type="entry name" value="NEURONAL IGCAM-RELATED"/>
    <property type="match status" value="1"/>
</dbReference>
<name>A0ABD2II24_9BILA</name>
<dbReference type="InterPro" id="IPR050964">
    <property type="entry name" value="Striated_Muscle_Regulatory"/>
</dbReference>
<keyword evidence="4" id="KW-1185">Reference proteome</keyword>
<dbReference type="PANTHER" id="PTHR13817">
    <property type="entry name" value="TITIN"/>
    <property type="match status" value="1"/>
</dbReference>
<dbReference type="InterPro" id="IPR036116">
    <property type="entry name" value="FN3_sf"/>
</dbReference>
<reference evidence="3 4" key="1">
    <citation type="submission" date="2024-10" db="EMBL/GenBank/DDBJ databases">
        <authorList>
            <person name="Kim D."/>
        </authorList>
    </citation>
    <scope>NUCLEOTIDE SEQUENCE [LARGE SCALE GENOMIC DNA]</scope>
    <source>
        <strain evidence="3">BH-2024</strain>
    </source>
</reference>
<dbReference type="SUPFAM" id="SSF49265">
    <property type="entry name" value="Fibronectin type III"/>
    <property type="match status" value="1"/>
</dbReference>